<sequence>MAEPVSLTLSGSKAVIQAVGGILALKRAPEEAEIATRGIQFCQKKVNELIKLRNRHLSLLEQDLDHLDALDAAINEAFAAHETAMPAVERNRTRENRVEKCSPRRIFHPIRWAIMDHRTCNMRLGEVNRTNVEVENQIRRLQDTVRDWRSNSRQDSRNMLEAEQEAQGGMEDEQTADQADASKGVARLFRVVGN</sequence>
<dbReference type="EMBL" id="MU863930">
    <property type="protein sequence ID" value="KAK4199555.1"/>
    <property type="molecule type" value="Genomic_DNA"/>
</dbReference>
<evidence type="ECO:0000313" key="3">
    <source>
        <dbReference type="Proteomes" id="UP001303160"/>
    </source>
</evidence>
<organism evidence="2 3">
    <name type="scientific">Triangularia verruculosa</name>
    <dbReference type="NCBI Taxonomy" id="2587418"/>
    <lineage>
        <taxon>Eukaryota</taxon>
        <taxon>Fungi</taxon>
        <taxon>Dikarya</taxon>
        <taxon>Ascomycota</taxon>
        <taxon>Pezizomycotina</taxon>
        <taxon>Sordariomycetes</taxon>
        <taxon>Sordariomycetidae</taxon>
        <taxon>Sordariales</taxon>
        <taxon>Podosporaceae</taxon>
        <taxon>Triangularia</taxon>
    </lineage>
</organism>
<reference evidence="2" key="2">
    <citation type="submission" date="2023-05" db="EMBL/GenBank/DDBJ databases">
        <authorList>
            <consortium name="Lawrence Berkeley National Laboratory"/>
            <person name="Steindorff A."/>
            <person name="Hensen N."/>
            <person name="Bonometti L."/>
            <person name="Westerberg I."/>
            <person name="Brannstrom I.O."/>
            <person name="Guillou S."/>
            <person name="Cros-Aarteil S."/>
            <person name="Calhoun S."/>
            <person name="Haridas S."/>
            <person name="Kuo A."/>
            <person name="Mondo S."/>
            <person name="Pangilinan J."/>
            <person name="Riley R."/>
            <person name="Labutti K."/>
            <person name="Andreopoulos B."/>
            <person name="Lipzen A."/>
            <person name="Chen C."/>
            <person name="Yanf M."/>
            <person name="Daum C."/>
            <person name="Ng V."/>
            <person name="Clum A."/>
            <person name="Ohm R."/>
            <person name="Martin F."/>
            <person name="Silar P."/>
            <person name="Natvig D."/>
            <person name="Lalanne C."/>
            <person name="Gautier V."/>
            <person name="Ament-Velasquez S.L."/>
            <person name="Kruys A."/>
            <person name="Hutchinson M.I."/>
            <person name="Powell A.J."/>
            <person name="Barry K."/>
            <person name="Miller A.N."/>
            <person name="Grigoriev I.V."/>
            <person name="Debuchy R."/>
            <person name="Gladieux P."/>
            <person name="Thoren M.H."/>
            <person name="Johannesson H."/>
        </authorList>
    </citation>
    <scope>NUCLEOTIDE SEQUENCE</scope>
    <source>
        <strain evidence="2">CBS 315.58</strain>
    </source>
</reference>
<feature type="region of interest" description="Disordered" evidence="1">
    <location>
        <begin position="147"/>
        <end position="184"/>
    </location>
</feature>
<evidence type="ECO:0000313" key="2">
    <source>
        <dbReference type="EMBL" id="KAK4199555.1"/>
    </source>
</evidence>
<dbReference type="Proteomes" id="UP001303160">
    <property type="component" value="Unassembled WGS sequence"/>
</dbReference>
<keyword evidence="3" id="KW-1185">Reference proteome</keyword>
<proteinExistence type="predicted"/>
<name>A0AAN7AW12_9PEZI</name>
<comment type="caution">
    <text evidence="2">The sequence shown here is derived from an EMBL/GenBank/DDBJ whole genome shotgun (WGS) entry which is preliminary data.</text>
</comment>
<feature type="compositionally biased region" description="Basic and acidic residues" evidence="1">
    <location>
        <begin position="147"/>
        <end position="160"/>
    </location>
</feature>
<accession>A0AAN7AW12</accession>
<dbReference type="AlphaFoldDB" id="A0AAN7AW12"/>
<evidence type="ECO:0000256" key="1">
    <source>
        <dbReference type="SAM" id="MobiDB-lite"/>
    </source>
</evidence>
<gene>
    <name evidence="2" type="ORF">QBC40DRAFT_265753</name>
</gene>
<reference evidence="2" key="1">
    <citation type="journal article" date="2023" name="Mol. Phylogenet. Evol.">
        <title>Genome-scale phylogeny and comparative genomics of the fungal order Sordariales.</title>
        <authorList>
            <person name="Hensen N."/>
            <person name="Bonometti L."/>
            <person name="Westerberg I."/>
            <person name="Brannstrom I.O."/>
            <person name="Guillou S."/>
            <person name="Cros-Aarteil S."/>
            <person name="Calhoun S."/>
            <person name="Haridas S."/>
            <person name="Kuo A."/>
            <person name="Mondo S."/>
            <person name="Pangilinan J."/>
            <person name="Riley R."/>
            <person name="LaButti K."/>
            <person name="Andreopoulos B."/>
            <person name="Lipzen A."/>
            <person name="Chen C."/>
            <person name="Yan M."/>
            <person name="Daum C."/>
            <person name="Ng V."/>
            <person name="Clum A."/>
            <person name="Steindorff A."/>
            <person name="Ohm R.A."/>
            <person name="Martin F."/>
            <person name="Silar P."/>
            <person name="Natvig D.O."/>
            <person name="Lalanne C."/>
            <person name="Gautier V."/>
            <person name="Ament-Velasquez S.L."/>
            <person name="Kruys A."/>
            <person name="Hutchinson M.I."/>
            <person name="Powell A.J."/>
            <person name="Barry K."/>
            <person name="Miller A.N."/>
            <person name="Grigoriev I.V."/>
            <person name="Debuchy R."/>
            <person name="Gladieux P."/>
            <person name="Hiltunen Thoren M."/>
            <person name="Johannesson H."/>
        </authorList>
    </citation>
    <scope>NUCLEOTIDE SEQUENCE</scope>
    <source>
        <strain evidence="2">CBS 315.58</strain>
    </source>
</reference>
<protein>
    <submittedName>
        <fullName evidence="2">Uncharacterized protein</fullName>
    </submittedName>
</protein>